<dbReference type="EMBL" id="MU069494">
    <property type="protein sequence ID" value="KAF5841138.1"/>
    <property type="molecule type" value="Genomic_DNA"/>
</dbReference>
<dbReference type="InterPro" id="IPR044236">
    <property type="entry name" value="GDPD4"/>
</dbReference>
<evidence type="ECO:0000256" key="3">
    <source>
        <dbReference type="ARBA" id="ARBA00047512"/>
    </source>
</evidence>
<keyword evidence="7" id="KW-1185">Reference proteome</keyword>
<evidence type="ECO:0000256" key="4">
    <source>
        <dbReference type="SAM" id="Phobius"/>
    </source>
</evidence>
<dbReference type="SUPFAM" id="SSF51695">
    <property type="entry name" value="PLC-like phosphodiesterases"/>
    <property type="match status" value="1"/>
</dbReference>
<comment type="catalytic activity">
    <reaction evidence="3">
        <text>a sn-glycero-3-phosphodiester + H2O = an alcohol + sn-glycerol 3-phosphate + H(+)</text>
        <dbReference type="Rhea" id="RHEA:12969"/>
        <dbReference type="ChEBI" id="CHEBI:15377"/>
        <dbReference type="ChEBI" id="CHEBI:15378"/>
        <dbReference type="ChEBI" id="CHEBI:30879"/>
        <dbReference type="ChEBI" id="CHEBI:57597"/>
        <dbReference type="ChEBI" id="CHEBI:83408"/>
        <dbReference type="EC" id="3.1.4.46"/>
    </reaction>
</comment>
<feature type="domain" description="GP-PDE" evidence="5">
    <location>
        <begin position="63"/>
        <end position="317"/>
    </location>
</feature>
<dbReference type="PANTHER" id="PTHR47449">
    <property type="entry name" value="GLYCEROPHOSPHODIESTER PHOSPHODIESTERASE GDPD4"/>
    <property type="match status" value="1"/>
</dbReference>
<protein>
    <recommendedName>
        <fullName evidence="1">glycerophosphodiester phosphodiesterase</fullName>
        <ecNumber evidence="1">3.1.4.46</ecNumber>
    </recommendedName>
</protein>
<organism evidence="6 7">
    <name type="scientific">Dunaliella salina</name>
    <name type="common">Green alga</name>
    <name type="synonym">Protococcus salinus</name>
    <dbReference type="NCBI Taxonomy" id="3046"/>
    <lineage>
        <taxon>Eukaryota</taxon>
        <taxon>Viridiplantae</taxon>
        <taxon>Chlorophyta</taxon>
        <taxon>core chlorophytes</taxon>
        <taxon>Chlorophyceae</taxon>
        <taxon>CS clade</taxon>
        <taxon>Chlamydomonadales</taxon>
        <taxon>Dunaliellaceae</taxon>
        <taxon>Dunaliella</taxon>
    </lineage>
</organism>
<evidence type="ECO:0000313" key="7">
    <source>
        <dbReference type="Proteomes" id="UP000815325"/>
    </source>
</evidence>
<dbReference type="InterPro" id="IPR030395">
    <property type="entry name" value="GP_PDE_dom"/>
</dbReference>
<dbReference type="Proteomes" id="UP000815325">
    <property type="component" value="Unassembled WGS sequence"/>
</dbReference>
<reference evidence="6" key="1">
    <citation type="submission" date="2017-08" db="EMBL/GenBank/DDBJ databases">
        <authorList>
            <person name="Polle J.E."/>
            <person name="Barry K."/>
            <person name="Cushman J."/>
            <person name="Schmutz J."/>
            <person name="Tran D."/>
            <person name="Hathwaick L.T."/>
            <person name="Yim W.C."/>
            <person name="Jenkins J."/>
            <person name="Mckie-Krisberg Z.M."/>
            <person name="Prochnik S."/>
            <person name="Lindquist E."/>
            <person name="Dockter R.B."/>
            <person name="Adam C."/>
            <person name="Molina H."/>
            <person name="Bunkerborg J."/>
            <person name="Jin E."/>
            <person name="Buchheim M."/>
            <person name="Magnuson J."/>
        </authorList>
    </citation>
    <scope>NUCLEOTIDE SEQUENCE</scope>
    <source>
        <strain evidence="6">CCAP 19/18</strain>
    </source>
</reference>
<evidence type="ECO:0000259" key="5">
    <source>
        <dbReference type="PROSITE" id="PS51704"/>
    </source>
</evidence>
<dbReference type="Pfam" id="PF03009">
    <property type="entry name" value="GDPD"/>
    <property type="match status" value="1"/>
</dbReference>
<evidence type="ECO:0000313" key="6">
    <source>
        <dbReference type="EMBL" id="KAF5841138.1"/>
    </source>
</evidence>
<keyword evidence="2" id="KW-0319">Glycerol metabolism</keyword>
<sequence length="340" mass="37255">MASLVANRDKNWQLPFKRWHVLLGLACIVAVFQLLVLSRWRVHEDKEPVGKQPSTAFCSKLPPTICAHGGDTSTGLPPNTAAAFQQAIALGSGCVEIDVARTSDNVLIVLHPRDLETLLGEAWHPDLQVGDLSWHDISRLAWAAPQEKHRADRAAKSNDYRVLTAAEAVQMTSPFMDIILDAKTSDRNPSDEQEMADALVHLVYNTRCNNCLIWAKSDKVVDLIKDLSPAQRTGYILMNNSEAAISQGMHLPLRGVQGEVVGAHHGMIDSVLLGLLHQHNKQLYAWTINEDQVLERLLDIGVDALVTNKPGAALTKIQSLLILCGRSGALGGYLAHDETL</sequence>
<name>A0ABQ7H2U5_DUNSA</name>
<evidence type="ECO:0000256" key="2">
    <source>
        <dbReference type="ARBA" id="ARBA00022798"/>
    </source>
</evidence>
<keyword evidence="4" id="KW-0472">Membrane</keyword>
<gene>
    <name evidence="6" type="ORF">DUNSADRAFT_14313</name>
</gene>
<dbReference type="PROSITE" id="PS51704">
    <property type="entry name" value="GP_PDE"/>
    <property type="match status" value="1"/>
</dbReference>
<accession>A0ABQ7H2U5</accession>
<dbReference type="EC" id="3.1.4.46" evidence="1"/>
<dbReference type="PANTHER" id="PTHR47449:SF2">
    <property type="entry name" value="GLYCEROPHOSPHODIESTER PHOSPHODIESTERASE GDPD4"/>
    <property type="match status" value="1"/>
</dbReference>
<comment type="caution">
    <text evidence="6">The sequence shown here is derived from an EMBL/GenBank/DDBJ whole genome shotgun (WGS) entry which is preliminary data.</text>
</comment>
<dbReference type="InterPro" id="IPR017946">
    <property type="entry name" value="PLC-like_Pdiesterase_TIM-brl"/>
</dbReference>
<dbReference type="CDD" id="cd08556">
    <property type="entry name" value="GDPD"/>
    <property type="match status" value="1"/>
</dbReference>
<keyword evidence="4" id="KW-1133">Transmembrane helix</keyword>
<dbReference type="Gene3D" id="3.20.20.190">
    <property type="entry name" value="Phosphatidylinositol (PI) phosphodiesterase"/>
    <property type="match status" value="1"/>
</dbReference>
<feature type="transmembrane region" description="Helical" evidence="4">
    <location>
        <begin position="19"/>
        <end position="37"/>
    </location>
</feature>
<evidence type="ECO:0000256" key="1">
    <source>
        <dbReference type="ARBA" id="ARBA00012247"/>
    </source>
</evidence>
<keyword evidence="4" id="KW-0812">Transmembrane</keyword>
<proteinExistence type="predicted"/>